<gene>
    <name evidence="2" type="ORF">DDZ44_09230</name>
</gene>
<dbReference type="PANTHER" id="PTHR30448:SF0">
    <property type="entry name" value="RNASE ADAPTER PROTEIN RAPZ"/>
    <property type="match status" value="1"/>
</dbReference>
<evidence type="ECO:0000313" key="2">
    <source>
        <dbReference type="EMBL" id="HBK54104.1"/>
    </source>
</evidence>
<name>A0A354YY18_9FIRM</name>
<dbReference type="Pfam" id="PF22740">
    <property type="entry name" value="PapZ_C"/>
    <property type="match status" value="1"/>
</dbReference>
<protein>
    <submittedName>
        <fullName evidence="2">RNase adaptor protein RapZ</fullName>
    </submittedName>
</protein>
<dbReference type="Proteomes" id="UP000263273">
    <property type="component" value="Unassembled WGS sequence"/>
</dbReference>
<comment type="caution">
    <text evidence="2">The sequence shown here is derived from an EMBL/GenBank/DDBJ whole genome shotgun (WGS) entry which is preliminary data.</text>
</comment>
<reference evidence="2 3" key="1">
    <citation type="journal article" date="2018" name="Nat. Biotechnol.">
        <title>A standardized bacterial taxonomy based on genome phylogeny substantially revises the tree of life.</title>
        <authorList>
            <person name="Parks D.H."/>
            <person name="Chuvochina M."/>
            <person name="Waite D.W."/>
            <person name="Rinke C."/>
            <person name="Skarshewski A."/>
            <person name="Chaumeil P.A."/>
            <person name="Hugenholtz P."/>
        </authorList>
    </citation>
    <scope>NUCLEOTIDE SEQUENCE [LARGE SCALE GENOMIC DNA]</scope>
    <source>
        <strain evidence="2">UBA10948</strain>
    </source>
</reference>
<evidence type="ECO:0000313" key="3">
    <source>
        <dbReference type="Proteomes" id="UP000263273"/>
    </source>
</evidence>
<accession>A0A354YY18</accession>
<feature type="non-terminal residue" evidence="2">
    <location>
        <position position="1"/>
    </location>
</feature>
<dbReference type="AlphaFoldDB" id="A0A354YY18"/>
<dbReference type="InterPro" id="IPR005337">
    <property type="entry name" value="RapZ-like"/>
</dbReference>
<sequence length="135" mass="15420">YSENESLRFSASIVSFGYKLGLPMDSDLVIDVRFLPNPFYDPLMRTMTGKDPMVIDYVLDSSVTKSFTRRFLNLLKYLIPYYIKDGKTNLALAIGCTGGQHRSVVLADYTGKQLEKMGYNVIVRHRDIAKHKTEE</sequence>
<dbReference type="PANTHER" id="PTHR30448">
    <property type="entry name" value="RNASE ADAPTER PROTEIN RAPZ"/>
    <property type="match status" value="1"/>
</dbReference>
<dbReference type="GO" id="GO:0005524">
    <property type="term" value="F:ATP binding"/>
    <property type="evidence" value="ECO:0007669"/>
    <property type="project" value="InterPro"/>
</dbReference>
<feature type="domain" description="RapZ C-terminal" evidence="1">
    <location>
        <begin position="11"/>
        <end position="128"/>
    </location>
</feature>
<dbReference type="InterPro" id="IPR053931">
    <property type="entry name" value="RapZ_C"/>
</dbReference>
<organism evidence="2 3">
    <name type="scientific">Syntrophomonas wolfei</name>
    <dbReference type="NCBI Taxonomy" id="863"/>
    <lineage>
        <taxon>Bacteria</taxon>
        <taxon>Bacillati</taxon>
        <taxon>Bacillota</taxon>
        <taxon>Clostridia</taxon>
        <taxon>Eubacteriales</taxon>
        <taxon>Syntrophomonadaceae</taxon>
        <taxon>Syntrophomonas</taxon>
    </lineage>
</organism>
<proteinExistence type="predicted"/>
<dbReference type="STRING" id="378794.GCA_001570625_00124"/>
<dbReference type="EMBL" id="DNZF01000202">
    <property type="protein sequence ID" value="HBK54104.1"/>
    <property type="molecule type" value="Genomic_DNA"/>
</dbReference>
<evidence type="ECO:0000259" key="1">
    <source>
        <dbReference type="Pfam" id="PF22740"/>
    </source>
</evidence>